<evidence type="ECO:0008006" key="3">
    <source>
        <dbReference type="Google" id="ProtNLM"/>
    </source>
</evidence>
<dbReference type="EMBL" id="KI686699">
    <property type="protein sequence ID" value="ETK84826.1"/>
    <property type="molecule type" value="Genomic_DNA"/>
</dbReference>
<dbReference type="Proteomes" id="UP000053236">
    <property type="component" value="Unassembled WGS sequence"/>
</dbReference>
<reference evidence="2" key="1">
    <citation type="submission" date="2013-11" db="EMBL/GenBank/DDBJ databases">
        <title>The Genome Sequence of Phytophthora parasitica CJ02B3.</title>
        <authorList>
            <consortium name="The Broad Institute Genomics Platform"/>
            <person name="Russ C."/>
            <person name="Tyler B."/>
            <person name="Panabieres F."/>
            <person name="Shan W."/>
            <person name="Tripathy S."/>
            <person name="Grunwald N."/>
            <person name="Machado M."/>
            <person name="Johnson C.S."/>
            <person name="Arredondo F."/>
            <person name="Hong C."/>
            <person name="Coffey M."/>
            <person name="Young S.K."/>
            <person name="Zeng Q."/>
            <person name="Gargeya S."/>
            <person name="Fitzgerald M."/>
            <person name="Abouelleil A."/>
            <person name="Alvarado L."/>
            <person name="Chapman S.B."/>
            <person name="Gainer-Dewar J."/>
            <person name="Goldberg J."/>
            <person name="Griggs A."/>
            <person name="Gujja S."/>
            <person name="Hansen M."/>
            <person name="Howarth C."/>
            <person name="Imamovic A."/>
            <person name="Ireland A."/>
            <person name="Larimer J."/>
            <person name="McCowan C."/>
            <person name="Murphy C."/>
            <person name="Pearson M."/>
            <person name="Poon T.W."/>
            <person name="Priest M."/>
            <person name="Roberts A."/>
            <person name="Saif S."/>
            <person name="Shea T."/>
            <person name="Sykes S."/>
            <person name="Wortman J."/>
            <person name="Nusbaum C."/>
            <person name="Birren B."/>
        </authorList>
    </citation>
    <scope>NUCLEOTIDE SEQUENCE [LARGE SCALE GENOMIC DNA]</scope>
    <source>
        <strain evidence="2">CJ02B3</strain>
    </source>
</reference>
<feature type="signal peptide" evidence="1">
    <location>
        <begin position="1"/>
        <end position="20"/>
    </location>
</feature>
<sequence>MTLLLLYLASSGMIKEAGMALGISKPCAVISINALLRIVCKQSGQFIKLPSSQSEWDNIMDDFASVKGFQYVCGAVDGSLFEIPRPEEYEGWYCKDGYPAISMQALCVS</sequence>
<name>W2GRA5_PHYNI</name>
<keyword evidence="1" id="KW-0732">Signal</keyword>
<organism evidence="2">
    <name type="scientific">Phytophthora nicotianae</name>
    <name type="common">Potato buckeye rot agent</name>
    <name type="synonym">Phytophthora parasitica</name>
    <dbReference type="NCBI Taxonomy" id="4792"/>
    <lineage>
        <taxon>Eukaryota</taxon>
        <taxon>Sar</taxon>
        <taxon>Stramenopiles</taxon>
        <taxon>Oomycota</taxon>
        <taxon>Peronosporomycetes</taxon>
        <taxon>Peronosporales</taxon>
        <taxon>Peronosporaceae</taxon>
        <taxon>Phytophthora</taxon>
    </lineage>
</organism>
<evidence type="ECO:0000313" key="2">
    <source>
        <dbReference type="EMBL" id="ETK84826.1"/>
    </source>
</evidence>
<accession>W2GRA5</accession>
<proteinExistence type="predicted"/>
<gene>
    <name evidence="2" type="ORF">L915_10255</name>
</gene>
<dbReference type="AlphaFoldDB" id="W2GRA5"/>
<protein>
    <recommendedName>
        <fullName evidence="3">DDE Tnp4 domain-containing protein</fullName>
    </recommendedName>
</protein>
<dbReference type="VEuPathDB" id="FungiDB:PPTG_01901"/>
<evidence type="ECO:0000256" key="1">
    <source>
        <dbReference type="SAM" id="SignalP"/>
    </source>
</evidence>
<feature type="chain" id="PRO_5004817214" description="DDE Tnp4 domain-containing protein" evidence="1">
    <location>
        <begin position="21"/>
        <end position="109"/>
    </location>
</feature>